<accession>A0A0D9P170</accession>
<dbReference type="AlphaFoldDB" id="A0A0D9P170"/>
<keyword evidence="3" id="KW-1185">Reference proteome</keyword>
<protein>
    <submittedName>
        <fullName evidence="2">Uncharacterized protein</fullName>
    </submittedName>
</protein>
<keyword evidence="1" id="KW-0812">Transmembrane</keyword>
<reference evidence="3" key="1">
    <citation type="journal article" date="2014" name="BMC Genomics">
        <title>The genome sequence of the biocontrol fungus Metarhizium anisopliae and comparative genomics of Metarhizium species.</title>
        <authorList>
            <person name="Pattemore J.A."/>
            <person name="Hane J.K."/>
            <person name="Williams A.H."/>
            <person name="Wilson B.A."/>
            <person name="Stodart B.J."/>
            <person name="Ash G.J."/>
        </authorList>
    </citation>
    <scope>NUCLEOTIDE SEQUENCE [LARGE SCALE GENOMIC DNA]</scope>
    <source>
        <strain evidence="3">BRIP 53293</strain>
    </source>
</reference>
<dbReference type="EMBL" id="KE384729">
    <property type="protein sequence ID" value="KJK79851.1"/>
    <property type="molecule type" value="Genomic_DNA"/>
</dbReference>
<keyword evidence="1" id="KW-1133">Transmembrane helix</keyword>
<name>A0A0D9P170_METAN</name>
<feature type="transmembrane region" description="Helical" evidence="1">
    <location>
        <begin position="32"/>
        <end position="50"/>
    </location>
</feature>
<organism evidence="2 3">
    <name type="scientific">Metarhizium anisopliae BRIP 53293</name>
    <dbReference type="NCBI Taxonomy" id="1291518"/>
    <lineage>
        <taxon>Eukaryota</taxon>
        <taxon>Fungi</taxon>
        <taxon>Dikarya</taxon>
        <taxon>Ascomycota</taxon>
        <taxon>Pezizomycotina</taxon>
        <taxon>Sordariomycetes</taxon>
        <taxon>Hypocreomycetidae</taxon>
        <taxon>Hypocreales</taxon>
        <taxon>Clavicipitaceae</taxon>
        <taxon>Metarhizium</taxon>
    </lineage>
</organism>
<evidence type="ECO:0000256" key="1">
    <source>
        <dbReference type="SAM" id="Phobius"/>
    </source>
</evidence>
<evidence type="ECO:0000313" key="3">
    <source>
        <dbReference type="Proteomes" id="UP000054544"/>
    </source>
</evidence>
<evidence type="ECO:0000313" key="2">
    <source>
        <dbReference type="EMBL" id="KJK79851.1"/>
    </source>
</evidence>
<gene>
    <name evidence="2" type="ORF">H634G_04090</name>
</gene>
<dbReference type="STRING" id="1291518.A0A0D9P170"/>
<dbReference type="Proteomes" id="UP000054544">
    <property type="component" value="Unassembled WGS sequence"/>
</dbReference>
<keyword evidence="1" id="KW-0472">Membrane</keyword>
<sequence>MLQGWLSFTLQLFVAGLAFVVVTLATQLPANAAYTGASLVTLLLFGGNLLHMVQSYAMLEFPPAAVSRLKRFGEKIPAESQGGGSVMVPVAWPTKGAIKINSVTASH</sequence>
<feature type="transmembrane region" description="Helical" evidence="1">
    <location>
        <begin position="5"/>
        <end position="26"/>
    </location>
</feature>
<proteinExistence type="predicted"/>